<dbReference type="PANTHER" id="PTHR42898">
    <property type="entry name" value="TROPINONE REDUCTASE"/>
    <property type="match status" value="1"/>
</dbReference>
<evidence type="ECO:0000313" key="2">
    <source>
        <dbReference type="EMBL" id="NEM98781.1"/>
    </source>
</evidence>
<evidence type="ECO:0000256" key="1">
    <source>
        <dbReference type="ARBA" id="ARBA00023002"/>
    </source>
</evidence>
<dbReference type="SUPFAM" id="SSF51735">
    <property type="entry name" value="NAD(P)-binding Rossmann-fold domains"/>
    <property type="match status" value="1"/>
</dbReference>
<protein>
    <submittedName>
        <fullName evidence="2">SDR family NAD(P)-dependent oxidoreductase</fullName>
    </submittedName>
</protein>
<dbReference type="Gene3D" id="3.40.50.720">
    <property type="entry name" value="NAD(P)-binding Rossmann-like Domain"/>
    <property type="match status" value="1"/>
</dbReference>
<dbReference type="PANTHER" id="PTHR42898:SF6">
    <property type="entry name" value="NADP-DEPENDENT MANNITOL DEHYDROGENASE"/>
    <property type="match status" value="1"/>
</dbReference>
<dbReference type="InterPro" id="IPR036291">
    <property type="entry name" value="NAD(P)-bd_dom_sf"/>
</dbReference>
<reference evidence="2 3" key="1">
    <citation type="submission" date="2020-02" db="EMBL/GenBank/DDBJ databases">
        <authorList>
            <person name="Kim M.K."/>
        </authorList>
    </citation>
    <scope>NUCLEOTIDE SEQUENCE [LARGE SCALE GENOMIC DNA]</scope>
    <source>
        <strain evidence="2 3">BT327</strain>
    </source>
</reference>
<dbReference type="InterPro" id="IPR045000">
    <property type="entry name" value="TR"/>
</dbReference>
<dbReference type="Pfam" id="PF00106">
    <property type="entry name" value="adh_short"/>
    <property type="match status" value="1"/>
</dbReference>
<proteinExistence type="predicted"/>
<sequence length="122" mass="13677">MGSVKLGLLGYTCKNVGTNIRKPTADYSADEYDFIMNTNLRSAFELAGLFYPLLAKSGRSNIVHVTSVAGLTPLRTGSIYGMTKTTLTQLTQNYWERIKGDLKQEEQVKAYSSCFNYKLFKL</sequence>
<evidence type="ECO:0000313" key="3">
    <source>
        <dbReference type="Proteomes" id="UP000474777"/>
    </source>
</evidence>
<keyword evidence="3" id="KW-1185">Reference proteome</keyword>
<organism evidence="2 3">
    <name type="scientific">Pontibacter burrus</name>
    <dbReference type="NCBI Taxonomy" id="2704466"/>
    <lineage>
        <taxon>Bacteria</taxon>
        <taxon>Pseudomonadati</taxon>
        <taxon>Bacteroidota</taxon>
        <taxon>Cytophagia</taxon>
        <taxon>Cytophagales</taxon>
        <taxon>Hymenobacteraceae</taxon>
        <taxon>Pontibacter</taxon>
    </lineage>
</organism>
<keyword evidence="1" id="KW-0560">Oxidoreductase</keyword>
<dbReference type="GO" id="GO:0016491">
    <property type="term" value="F:oxidoreductase activity"/>
    <property type="evidence" value="ECO:0007669"/>
    <property type="project" value="UniProtKB-KW"/>
</dbReference>
<dbReference type="RefSeq" id="WP_163915921.1">
    <property type="nucleotide sequence ID" value="NZ_JAAGWD010000006.1"/>
</dbReference>
<gene>
    <name evidence="2" type="ORF">GXP69_13835</name>
</gene>
<dbReference type="Proteomes" id="UP000474777">
    <property type="component" value="Unassembled WGS sequence"/>
</dbReference>
<name>A0A6B3LZB6_9BACT</name>
<accession>A0A6B3LZB6</accession>
<dbReference type="InterPro" id="IPR002347">
    <property type="entry name" value="SDR_fam"/>
</dbReference>
<dbReference type="AlphaFoldDB" id="A0A6B3LZB6"/>
<comment type="caution">
    <text evidence="2">The sequence shown here is derived from an EMBL/GenBank/DDBJ whole genome shotgun (WGS) entry which is preliminary data.</text>
</comment>
<dbReference type="EMBL" id="JAAGWD010000006">
    <property type="protein sequence ID" value="NEM98781.1"/>
    <property type="molecule type" value="Genomic_DNA"/>
</dbReference>